<evidence type="ECO:0000256" key="2">
    <source>
        <dbReference type="SAM" id="SignalP"/>
    </source>
</evidence>
<dbReference type="Proteomes" id="UP001501581">
    <property type="component" value="Unassembled WGS sequence"/>
</dbReference>
<dbReference type="Pfam" id="PF13540">
    <property type="entry name" value="RCC1_2"/>
    <property type="match status" value="1"/>
</dbReference>
<dbReference type="Gene3D" id="2.60.40.10">
    <property type="entry name" value="Immunoglobulins"/>
    <property type="match status" value="1"/>
</dbReference>
<name>A0ABN1U0P5_9ACTN</name>
<comment type="caution">
    <text evidence="4">The sequence shown here is derived from an EMBL/GenBank/DDBJ whole genome shotgun (WGS) entry which is preliminary data.</text>
</comment>
<evidence type="ECO:0000313" key="5">
    <source>
        <dbReference type="Proteomes" id="UP001501581"/>
    </source>
</evidence>
<dbReference type="Gene3D" id="2.130.10.30">
    <property type="entry name" value="Regulator of chromosome condensation 1/beta-lactamase-inhibitor protein II"/>
    <property type="match status" value="1"/>
</dbReference>
<evidence type="ECO:0000313" key="4">
    <source>
        <dbReference type="EMBL" id="GAA1111733.1"/>
    </source>
</evidence>
<dbReference type="InterPro" id="IPR000408">
    <property type="entry name" value="Reg_chr_condens"/>
</dbReference>
<feature type="region of interest" description="Disordered" evidence="1">
    <location>
        <begin position="489"/>
        <end position="516"/>
    </location>
</feature>
<protein>
    <recommendedName>
        <fullName evidence="3">Bacterial Ig-like domain-containing protein</fullName>
    </recommendedName>
</protein>
<reference evidence="4 5" key="1">
    <citation type="journal article" date="2019" name="Int. J. Syst. Evol. Microbiol.">
        <title>The Global Catalogue of Microorganisms (GCM) 10K type strain sequencing project: providing services to taxonomists for standard genome sequencing and annotation.</title>
        <authorList>
            <consortium name="The Broad Institute Genomics Platform"/>
            <consortium name="The Broad Institute Genome Sequencing Center for Infectious Disease"/>
            <person name="Wu L."/>
            <person name="Ma J."/>
        </authorList>
    </citation>
    <scope>NUCLEOTIDE SEQUENCE [LARGE SCALE GENOMIC DNA]</scope>
    <source>
        <strain evidence="4 5">JCM 13008</strain>
    </source>
</reference>
<evidence type="ECO:0000256" key="1">
    <source>
        <dbReference type="SAM" id="MobiDB-lite"/>
    </source>
</evidence>
<dbReference type="PANTHER" id="PTHR45982">
    <property type="entry name" value="REGULATOR OF CHROMOSOME CONDENSATION"/>
    <property type="match status" value="1"/>
</dbReference>
<dbReference type="Gene3D" id="2.60.40.2700">
    <property type="match status" value="1"/>
</dbReference>
<accession>A0ABN1U0P5</accession>
<feature type="chain" id="PRO_5046686610" description="Bacterial Ig-like domain-containing protein" evidence="2">
    <location>
        <begin position="31"/>
        <end position="516"/>
    </location>
</feature>
<gene>
    <name evidence="4" type="ORF">GCM10009668_36430</name>
</gene>
<dbReference type="SUPFAM" id="SSF50985">
    <property type="entry name" value="RCC1/BLIP-II"/>
    <property type="match status" value="1"/>
</dbReference>
<sequence length="516" mass="51930">MSSKLLVRGTAAASGLALTAGLLGLAPSHAAIDTNNAGQVLAWAAVAQDAPSLSAETQSNPMAKVVTAGTEAYFLTASGKVIVRSNDDRDRLPDGLAAQHIVAISTNALCNVAINEAGTPTFWGDTSAPTCTPGGVDVSNLVQVALGQNFGLGVKQDGTVVAWGVSTSLGITGMPAGLTNVAKVAVGSEHAYALRNDGSLVAWGLDGNSQVSGTPAALAEPGAVKDVAARFDGGLALLQDGTVASWGKAVTGRGSLFNKVPDSLTGKTITAITATGTSQNAVIDAEGGITLWGQDGTLPTNVPAGLDGRTLTGLALGEAEAGLGGYAFAIQRKVMPISASKVTGTAKQGSVLTGTPGTFSGEPTISYEWLANGAPIAGATGTTLTLTSAHVGKKIAFRTVATADDEVQTSDSPATATVAALAVASKTTIAKPKVKKKTVAITVKVTRSGGTPTGKVKITVKRGSKTVYNKSVTLKKGVAKITIKKLKKGKHKVSASYAGDSRSKPSSAKAQTFKIK</sequence>
<evidence type="ECO:0000259" key="3">
    <source>
        <dbReference type="Pfam" id="PF16640"/>
    </source>
</evidence>
<dbReference type="PANTHER" id="PTHR45982:SF1">
    <property type="entry name" value="REGULATOR OF CHROMOSOME CONDENSATION"/>
    <property type="match status" value="1"/>
</dbReference>
<keyword evidence="5" id="KW-1185">Reference proteome</keyword>
<feature type="signal peptide" evidence="2">
    <location>
        <begin position="1"/>
        <end position="30"/>
    </location>
</feature>
<dbReference type="InterPro" id="IPR051553">
    <property type="entry name" value="Ran_GTPase-activating"/>
</dbReference>
<organism evidence="4 5">
    <name type="scientific">Nocardioides dubius</name>
    <dbReference type="NCBI Taxonomy" id="317019"/>
    <lineage>
        <taxon>Bacteria</taxon>
        <taxon>Bacillati</taxon>
        <taxon>Actinomycetota</taxon>
        <taxon>Actinomycetes</taxon>
        <taxon>Propionibacteriales</taxon>
        <taxon>Nocardioidaceae</taxon>
        <taxon>Nocardioides</taxon>
    </lineage>
</organism>
<keyword evidence="2" id="KW-0732">Signal</keyword>
<dbReference type="InterPro" id="IPR009091">
    <property type="entry name" value="RCC1/BLIP-II"/>
</dbReference>
<dbReference type="EMBL" id="BAAALG010000013">
    <property type="protein sequence ID" value="GAA1111733.1"/>
    <property type="molecule type" value="Genomic_DNA"/>
</dbReference>
<dbReference type="InterPro" id="IPR032109">
    <property type="entry name" value="Big_3_5"/>
</dbReference>
<dbReference type="PROSITE" id="PS50012">
    <property type="entry name" value="RCC1_3"/>
    <property type="match status" value="1"/>
</dbReference>
<feature type="domain" description="Bacterial Ig-like" evidence="3">
    <location>
        <begin position="436"/>
        <end position="515"/>
    </location>
</feature>
<proteinExistence type="predicted"/>
<dbReference type="InterPro" id="IPR013783">
    <property type="entry name" value="Ig-like_fold"/>
</dbReference>
<dbReference type="Pfam" id="PF16640">
    <property type="entry name" value="Big_3_5"/>
    <property type="match status" value="1"/>
</dbReference>